<feature type="region of interest" description="Disordered" evidence="1">
    <location>
        <begin position="169"/>
        <end position="265"/>
    </location>
</feature>
<dbReference type="AlphaFoldDB" id="A0A9N8EMP4"/>
<evidence type="ECO:0000313" key="2">
    <source>
        <dbReference type="EMBL" id="CAB9524602.1"/>
    </source>
</evidence>
<feature type="compositionally biased region" description="Acidic residues" evidence="1">
    <location>
        <begin position="250"/>
        <end position="265"/>
    </location>
</feature>
<name>A0A9N8EMP4_9STRA</name>
<feature type="compositionally biased region" description="Low complexity" evidence="1">
    <location>
        <begin position="220"/>
        <end position="234"/>
    </location>
</feature>
<feature type="compositionally biased region" description="Basic and acidic residues" evidence="1">
    <location>
        <begin position="169"/>
        <end position="212"/>
    </location>
</feature>
<organism evidence="2 3">
    <name type="scientific">Seminavis robusta</name>
    <dbReference type="NCBI Taxonomy" id="568900"/>
    <lineage>
        <taxon>Eukaryota</taxon>
        <taxon>Sar</taxon>
        <taxon>Stramenopiles</taxon>
        <taxon>Ochrophyta</taxon>
        <taxon>Bacillariophyta</taxon>
        <taxon>Bacillariophyceae</taxon>
        <taxon>Bacillariophycidae</taxon>
        <taxon>Naviculales</taxon>
        <taxon>Naviculaceae</taxon>
        <taxon>Seminavis</taxon>
    </lineage>
</organism>
<evidence type="ECO:0000313" key="3">
    <source>
        <dbReference type="Proteomes" id="UP001153069"/>
    </source>
</evidence>
<comment type="caution">
    <text evidence="2">The sequence shown here is derived from an EMBL/GenBank/DDBJ whole genome shotgun (WGS) entry which is preliminary data.</text>
</comment>
<reference evidence="2" key="1">
    <citation type="submission" date="2020-06" db="EMBL/GenBank/DDBJ databases">
        <authorList>
            <consortium name="Plant Systems Biology data submission"/>
        </authorList>
    </citation>
    <scope>NUCLEOTIDE SEQUENCE</scope>
    <source>
        <strain evidence="2">D6</strain>
    </source>
</reference>
<sequence>MWPIVWQHVKEPCLGRNPLENFSILTTNNLVWKIWWFRVNKKKSPPWWPLWPRHMPNDWWRLPRSSNNNNNNLQKRRAKVGRQLLLRVAIATTTKKTAIQPEHVLQAFYARRQQGQDPGFFLQANECINIATQPMDNNNAGKEQMKLVAALAAQEECDKTFKEYKEAYEKRKLDESKRKADNESNKEKANNDTEMKEEKMNTEMKESDEEKPATTTTEVKAPAAEEATTNNATTKPEDTTKTTTTKPEDSDSGDDDEIDLEMDED</sequence>
<dbReference type="Proteomes" id="UP001153069">
    <property type="component" value="Unassembled WGS sequence"/>
</dbReference>
<evidence type="ECO:0000256" key="1">
    <source>
        <dbReference type="SAM" id="MobiDB-lite"/>
    </source>
</evidence>
<proteinExistence type="predicted"/>
<protein>
    <submittedName>
        <fullName evidence="2">Uncharacterized protein</fullName>
    </submittedName>
</protein>
<dbReference type="EMBL" id="CAICTM010001556">
    <property type="protein sequence ID" value="CAB9524602.1"/>
    <property type="molecule type" value="Genomic_DNA"/>
</dbReference>
<accession>A0A9N8EMP4</accession>
<gene>
    <name evidence="2" type="ORF">SEMRO_1558_G282300.1</name>
</gene>
<keyword evidence="3" id="KW-1185">Reference proteome</keyword>